<dbReference type="eggNOG" id="KOG3489">
    <property type="taxonomic scope" value="Eukaryota"/>
</dbReference>
<proteinExistence type="inferred from homology"/>
<keyword evidence="3 7" id="KW-0653">Protein transport</keyword>
<keyword evidence="2 7" id="KW-0999">Mitochondrion inner membrane</keyword>
<reference evidence="10 11" key="1">
    <citation type="journal article" date="2011" name="Proc. Natl. Acad. Sci. U.S.A.">
        <title>Evolutionary erosion of yeast sex chromosomes by mating-type switching accidents.</title>
        <authorList>
            <person name="Gordon J.L."/>
            <person name="Armisen D."/>
            <person name="Proux-Wera E."/>
            <person name="Oheigeartaigh S.S."/>
            <person name="Byrne K.P."/>
            <person name="Wolfe K.H."/>
        </authorList>
    </citation>
    <scope>NUCLEOTIDE SEQUENCE [LARGE SCALE GENOMIC DNA]</scope>
    <source>
        <strain evidence="11">ATCC 10597 / BCRC 20456 / CBS 421 / NBRC 0211 / NRRL Y-12639</strain>
    </source>
</reference>
<comment type="subcellular location">
    <subcellularLocation>
        <location evidence="7">Mitochondrion inner membrane</location>
        <topology evidence="7">Peripheral membrane protein</topology>
        <orientation evidence="7">Intermembrane side</orientation>
    </subcellularLocation>
</comment>
<organism evidence="10 11">
    <name type="scientific">Naumovozyma dairenensis (strain ATCC 10597 / BCRC 20456 / CBS 421 / NBRC 0211 / NRRL Y-12639)</name>
    <name type="common">Saccharomyces dairenensis</name>
    <dbReference type="NCBI Taxonomy" id="1071378"/>
    <lineage>
        <taxon>Eukaryota</taxon>
        <taxon>Fungi</taxon>
        <taxon>Dikarya</taxon>
        <taxon>Ascomycota</taxon>
        <taxon>Saccharomycotina</taxon>
        <taxon>Saccharomycetes</taxon>
        <taxon>Saccharomycetales</taxon>
        <taxon>Saccharomycetaceae</taxon>
        <taxon>Naumovozyma</taxon>
    </lineage>
</organism>
<comment type="similarity">
    <text evidence="1 7">Belongs to the small Tim family.</text>
</comment>
<keyword evidence="5" id="KW-0472">Membrane</keyword>
<keyword evidence="7" id="KW-0496">Mitochondrion</keyword>
<dbReference type="OrthoDB" id="344165at2759"/>
<dbReference type="GO" id="GO:0015031">
    <property type="term" value="P:protein transport"/>
    <property type="evidence" value="ECO:0007669"/>
    <property type="project" value="UniProtKB-KW"/>
</dbReference>
<comment type="domain">
    <text evidence="7">The twin CX3C motif contains 4 conserved Cys residues that form 2 disulfide bonds in the mitochondrial intermembrane space.</text>
</comment>
<sequence length="97" mass="10591">MSFNSAANTTASSLSAESLSSLDANSKKDISTFIESENAKQKVQMSIHQLTNTCFKSCITNVSDPDLSSQDQQCLANCVNRFLDTNIRLVKGLQNIQ</sequence>
<keyword evidence="7" id="KW-0143">Chaperone</keyword>
<dbReference type="KEGG" id="ndi:NDAI_0J02940"/>
<dbReference type="InterPro" id="IPR035427">
    <property type="entry name" value="Tim10-like_dom_sf"/>
</dbReference>
<evidence type="ECO:0000313" key="10">
    <source>
        <dbReference type="EMBL" id="CCD27186.1"/>
    </source>
</evidence>
<evidence type="ECO:0000313" key="11">
    <source>
        <dbReference type="Proteomes" id="UP000000689"/>
    </source>
</evidence>
<evidence type="ECO:0000256" key="2">
    <source>
        <dbReference type="ARBA" id="ARBA00022792"/>
    </source>
</evidence>
<evidence type="ECO:0000256" key="6">
    <source>
        <dbReference type="ARBA" id="ARBA00023157"/>
    </source>
</evidence>
<evidence type="ECO:0000256" key="5">
    <source>
        <dbReference type="ARBA" id="ARBA00023136"/>
    </source>
</evidence>
<evidence type="ECO:0000256" key="3">
    <source>
        <dbReference type="ARBA" id="ARBA00022927"/>
    </source>
</evidence>
<keyword evidence="6 7" id="KW-1015">Disulfide bond</keyword>
<dbReference type="STRING" id="1071378.G0WHA8"/>
<dbReference type="GO" id="GO:0140318">
    <property type="term" value="F:protein transporter activity"/>
    <property type="evidence" value="ECO:0007669"/>
    <property type="project" value="EnsemblFungi"/>
</dbReference>
<dbReference type="Gene3D" id="1.10.287.810">
    <property type="entry name" value="Mitochondrial import inner membrane translocase subunit tim13 like domains"/>
    <property type="match status" value="1"/>
</dbReference>
<keyword evidence="7" id="KW-0813">Transport</keyword>
<evidence type="ECO:0000259" key="9">
    <source>
        <dbReference type="Pfam" id="PF02953"/>
    </source>
</evidence>
<dbReference type="AlphaFoldDB" id="G0WHA8"/>
<comment type="subunit">
    <text evidence="7">Heterohexamer.</text>
</comment>
<comment type="function">
    <text evidence="7">Mitochondrial intermembrane chaperone that participates in the import and insertion of some multi-pass transmembrane proteins into the mitochondrial inner membrane. Also required for the transfer of beta-barrel precursors from the TOM complex to the sorting and assembly machinery (SAM complex) of the outer membrane. Acts as a chaperone-like protein that protects the hydrophobic precursors from aggregation and guide them through the mitochondrial intermembrane space.</text>
</comment>
<evidence type="ECO:0000256" key="7">
    <source>
        <dbReference type="RuleBase" id="RU367043"/>
    </source>
</evidence>
<gene>
    <name evidence="10" type="primary">NDAI0J02940</name>
    <name evidence="10" type="ordered locus">NDAI_0J02940</name>
</gene>
<accession>G0WHA8</accession>
<evidence type="ECO:0000256" key="8">
    <source>
        <dbReference type="SAM" id="MobiDB-lite"/>
    </source>
</evidence>
<feature type="region of interest" description="Disordered" evidence="8">
    <location>
        <begin position="1"/>
        <end position="23"/>
    </location>
</feature>
<dbReference type="Pfam" id="PF02953">
    <property type="entry name" value="zf-Tim10_DDP"/>
    <property type="match status" value="1"/>
</dbReference>
<dbReference type="OMA" id="NEICWDK"/>
<evidence type="ECO:0000256" key="1">
    <source>
        <dbReference type="ARBA" id="ARBA00006720"/>
    </source>
</evidence>
<name>G0WHA8_NAUDC</name>
<feature type="domain" description="Tim10-like" evidence="9">
    <location>
        <begin position="33"/>
        <end position="95"/>
    </location>
</feature>
<protein>
    <recommendedName>
        <fullName evidence="7">Mitochondrial import inner membrane translocase subunit</fullName>
    </recommendedName>
</protein>
<dbReference type="Proteomes" id="UP000000689">
    <property type="component" value="Chromosome 10"/>
</dbReference>
<dbReference type="GO" id="GO:0042719">
    <property type="term" value="C:mitochondrial intermembrane space chaperone complex"/>
    <property type="evidence" value="ECO:0007669"/>
    <property type="project" value="EnsemblFungi"/>
</dbReference>
<dbReference type="GO" id="GO:0005743">
    <property type="term" value="C:mitochondrial inner membrane"/>
    <property type="evidence" value="ECO:0007669"/>
    <property type="project" value="UniProtKB-SubCell"/>
</dbReference>
<evidence type="ECO:0000256" key="4">
    <source>
        <dbReference type="ARBA" id="ARBA00023010"/>
    </source>
</evidence>
<dbReference type="SUPFAM" id="SSF144122">
    <property type="entry name" value="Tim10-like"/>
    <property type="match status" value="1"/>
</dbReference>
<dbReference type="RefSeq" id="XP_003672429.1">
    <property type="nucleotide sequence ID" value="XM_003672381.1"/>
</dbReference>
<keyword evidence="4 7" id="KW-0811">Translocation</keyword>
<dbReference type="HOGENOM" id="CLU_141397_1_0_1"/>
<dbReference type="InterPro" id="IPR004217">
    <property type="entry name" value="Tim10-like"/>
</dbReference>
<dbReference type="GeneID" id="11494601"/>
<keyword evidence="11" id="KW-1185">Reference proteome</keyword>
<dbReference type="GO" id="GO:0045039">
    <property type="term" value="P:protein insertion into mitochondrial inner membrane"/>
    <property type="evidence" value="ECO:0007669"/>
    <property type="project" value="EnsemblFungi"/>
</dbReference>
<dbReference type="EMBL" id="HE580276">
    <property type="protein sequence ID" value="CCD27186.1"/>
    <property type="molecule type" value="Genomic_DNA"/>
</dbReference>